<accession>A0A3S0GCN5</accession>
<reference evidence="2 3" key="1">
    <citation type="submission" date="2018-03" db="EMBL/GenBank/DDBJ databases">
        <authorList>
            <person name="Gulvik C.A."/>
        </authorList>
    </citation>
    <scope>NUCLEOTIDE SEQUENCE [LARGE SCALE GENOMIC DNA]</scope>
    <source>
        <strain evidence="2 3">JCM 31581</strain>
    </source>
</reference>
<dbReference type="Pfam" id="PF13443">
    <property type="entry name" value="HTH_26"/>
    <property type="match status" value="1"/>
</dbReference>
<evidence type="ECO:0000259" key="1">
    <source>
        <dbReference type="PROSITE" id="PS50943"/>
    </source>
</evidence>
<organism evidence="2 3">
    <name type="scientific">Vagococcus humatus</name>
    <dbReference type="NCBI Taxonomy" id="1889241"/>
    <lineage>
        <taxon>Bacteria</taxon>
        <taxon>Bacillati</taxon>
        <taxon>Bacillota</taxon>
        <taxon>Bacilli</taxon>
        <taxon>Lactobacillales</taxon>
        <taxon>Enterococcaceae</taxon>
        <taxon>Vagococcus</taxon>
    </lineage>
</organism>
<keyword evidence="3" id="KW-1185">Reference proteome</keyword>
<dbReference type="EMBL" id="PXZH01000006">
    <property type="protein sequence ID" value="RST88794.1"/>
    <property type="molecule type" value="Genomic_DNA"/>
</dbReference>
<dbReference type="Gene3D" id="1.10.260.40">
    <property type="entry name" value="lambda repressor-like DNA-binding domains"/>
    <property type="match status" value="2"/>
</dbReference>
<dbReference type="InterPro" id="IPR001387">
    <property type="entry name" value="Cro/C1-type_HTH"/>
</dbReference>
<dbReference type="InterPro" id="IPR010982">
    <property type="entry name" value="Lambda_DNA-bd_dom_sf"/>
</dbReference>
<evidence type="ECO:0000313" key="2">
    <source>
        <dbReference type="EMBL" id="RST88794.1"/>
    </source>
</evidence>
<dbReference type="AlphaFoldDB" id="A0A3S0GCN5"/>
<evidence type="ECO:0000313" key="3">
    <source>
        <dbReference type="Proteomes" id="UP000277864"/>
    </source>
</evidence>
<dbReference type="SMART" id="SM00530">
    <property type="entry name" value="HTH_XRE"/>
    <property type="match status" value="1"/>
</dbReference>
<gene>
    <name evidence="2" type="ORF">C7P63_08955</name>
</gene>
<dbReference type="PROSITE" id="PS50943">
    <property type="entry name" value="HTH_CROC1"/>
    <property type="match status" value="1"/>
</dbReference>
<sequence length="182" mass="21552">MVLKDMRKEKRMTQKELGRLTGYSQNTISNHENGVRSLGEKEIERYSEAFGITKEEFALKLSEYSKTNESLVKNLPRILVGRMHEKGITEEELINATNIPKKKFKSLLNGTLSNIYVNQIYLLSEILDISIRNFFEDLDYLETNEEYQNSIEMKEKIDKDFFTLQYSQRKELYDFFNNLLHK</sequence>
<dbReference type="CDD" id="cd00093">
    <property type="entry name" value="HTH_XRE"/>
    <property type="match status" value="1"/>
</dbReference>
<dbReference type="Pfam" id="PF01381">
    <property type="entry name" value="HTH_3"/>
    <property type="match status" value="1"/>
</dbReference>
<dbReference type="GO" id="GO:0003677">
    <property type="term" value="F:DNA binding"/>
    <property type="evidence" value="ECO:0007669"/>
    <property type="project" value="InterPro"/>
</dbReference>
<dbReference type="SUPFAM" id="SSF47413">
    <property type="entry name" value="lambda repressor-like DNA-binding domains"/>
    <property type="match status" value="2"/>
</dbReference>
<proteinExistence type="predicted"/>
<protein>
    <recommendedName>
        <fullName evidence="1">HTH cro/C1-type domain-containing protein</fullName>
    </recommendedName>
</protein>
<feature type="domain" description="HTH cro/C1-type" evidence="1">
    <location>
        <begin position="3"/>
        <end position="57"/>
    </location>
</feature>
<name>A0A3S0GCN5_9ENTE</name>
<comment type="caution">
    <text evidence="2">The sequence shown here is derived from an EMBL/GenBank/DDBJ whole genome shotgun (WGS) entry which is preliminary data.</text>
</comment>
<dbReference type="Proteomes" id="UP000277864">
    <property type="component" value="Unassembled WGS sequence"/>
</dbReference>